<evidence type="ECO:0000256" key="2">
    <source>
        <dbReference type="SAM" id="Phobius"/>
    </source>
</evidence>
<dbReference type="Pfam" id="PF24384">
    <property type="entry name" value="Ig_TMM62"/>
    <property type="match status" value="1"/>
</dbReference>
<dbReference type="PANTHER" id="PTHR14795">
    <property type="entry name" value="HELICASE RELATED"/>
    <property type="match status" value="1"/>
</dbReference>
<evidence type="ECO:0000259" key="3">
    <source>
        <dbReference type="Pfam" id="PF00149"/>
    </source>
</evidence>
<evidence type="ECO:0000256" key="1">
    <source>
        <dbReference type="SAM" id="MobiDB-lite"/>
    </source>
</evidence>
<evidence type="ECO:0000313" key="7">
    <source>
        <dbReference type="Proteomes" id="UP000324897"/>
    </source>
</evidence>
<feature type="non-terminal residue" evidence="6">
    <location>
        <position position="1"/>
    </location>
</feature>
<reference evidence="6 7" key="1">
    <citation type="journal article" date="2019" name="Sci. Rep.">
        <title>A high-quality genome of Eragrostis curvula grass provides insights into Poaceae evolution and supports new strategies to enhance forage quality.</title>
        <authorList>
            <person name="Carballo J."/>
            <person name="Santos B.A.C.M."/>
            <person name="Zappacosta D."/>
            <person name="Garbus I."/>
            <person name="Selva J.P."/>
            <person name="Gallo C.A."/>
            <person name="Diaz A."/>
            <person name="Albertini E."/>
            <person name="Caccamo M."/>
            <person name="Echenique V."/>
        </authorList>
    </citation>
    <scope>NUCLEOTIDE SEQUENCE [LARGE SCALE GENOMIC DNA]</scope>
    <source>
        <strain evidence="7">cv. Victoria</strain>
        <tissue evidence="6">Leaf</tissue>
    </source>
</reference>
<feature type="transmembrane region" description="Helical" evidence="2">
    <location>
        <begin position="779"/>
        <end position="798"/>
    </location>
</feature>
<sequence>MAELDVPAPGCSTHGRGGGDAVSRRGTGAVDDLRHRHGRAGAPVRRGELSQGAAAAGERLRERVAVGRSRSLLELALGTTSTRSATPPPLASLAAVAPYSAVAAVAPLPLCRKLPRRRGPPPAPPRAPSLPDPLPRRREVAQPRAPSRGRSAASSPRPPSRPSTLGKEAGGGGDAEEGDEAARGCWMNRSCSRPRSEAANLAAGRHPTMSSPRMPRAAFPGELAHLLLTLLLVPLGLSLSGAAPACCGDLRRVMEVPGEPSSVVWAVQLSDLHISTFHPDRAADFRRHVGDALAMVKPALVLITGDLTDAKSEDLLSSRQEKFEWIEYGRVIDDVANKSGLNKEIFYDLRGNHDSYGVPEIGGTFDFYQKHSINAKLGRTGTVQSLTLQNSGNKYLFVGFDSAMGVGLRSPTNIFGQPTDKLLSHLDAALSQWDNQSTSAKVTKIAFGHFPISFSAVTSSGQSVRDILLKHSVSAYLCGHLHTNFGRNLKRHHTSDQHRLSSMQYYQLDINEGMSTAVGSGNCSARTESVTEFWEWEMGDWRSARSMRILAMDSGHVSYTDMDFRSGYKDVIIVPTFPLDSRFMQRSSYLHHLTCQAVSTESIETVRALVFSRYEIKSVTVKVYESYSGSLHLVLEQEMERTSGESARGTMFKVPWNWREFIDESPDRYWLQIEAMDMTGEIYHSEMRPFSVNGLSAKVSWTWKEFRVMGCQWNQLYYPIMWSALAFLFSLVLIPHTSLTFYENQFMSKLLCPKVTRRSSRDISPVCSEYFSVDFSKMVFLWSGMLLYLLFLVFFPWFSGNAVTESHGKMYLHYKGWTSSYLAHTSSVPYIGWPDVMVIVLPHLIFVVVPAFIVITAITAERAVYLRYCLSWTIKKDGSLRKQGRHMQRFWTFRCFRKFLIFLCMPIVWKHWKHCRSIVRAYEVNPLKDAPIYCFGVPVLLWLAIYKTS</sequence>
<comment type="caution">
    <text evidence="6">The sequence shown here is derived from an EMBL/GenBank/DDBJ whole genome shotgun (WGS) entry which is preliminary data.</text>
</comment>
<dbReference type="GO" id="GO:0016787">
    <property type="term" value="F:hydrolase activity"/>
    <property type="evidence" value="ECO:0007669"/>
    <property type="project" value="InterPro"/>
</dbReference>
<feature type="domain" description="Calcineurin-like phosphoesterase" evidence="3">
    <location>
        <begin position="267"/>
        <end position="483"/>
    </location>
</feature>
<dbReference type="Pfam" id="PF00149">
    <property type="entry name" value="Metallophos"/>
    <property type="match status" value="1"/>
</dbReference>
<feature type="transmembrane region" description="Helical" evidence="2">
    <location>
        <begin position="836"/>
        <end position="858"/>
    </location>
</feature>
<evidence type="ECO:0000313" key="6">
    <source>
        <dbReference type="EMBL" id="TVU39606.1"/>
    </source>
</evidence>
<dbReference type="InterPro" id="IPR004843">
    <property type="entry name" value="Calcineurin-like_PHP"/>
</dbReference>
<dbReference type="SUPFAM" id="SSF56300">
    <property type="entry name" value="Metallo-dependent phosphatases"/>
    <property type="match status" value="1"/>
</dbReference>
<organism evidence="6 7">
    <name type="scientific">Eragrostis curvula</name>
    <name type="common">weeping love grass</name>
    <dbReference type="NCBI Taxonomy" id="38414"/>
    <lineage>
        <taxon>Eukaryota</taxon>
        <taxon>Viridiplantae</taxon>
        <taxon>Streptophyta</taxon>
        <taxon>Embryophyta</taxon>
        <taxon>Tracheophyta</taxon>
        <taxon>Spermatophyta</taxon>
        <taxon>Magnoliopsida</taxon>
        <taxon>Liliopsida</taxon>
        <taxon>Poales</taxon>
        <taxon>Poaceae</taxon>
        <taxon>PACMAD clade</taxon>
        <taxon>Chloridoideae</taxon>
        <taxon>Eragrostideae</taxon>
        <taxon>Eragrostidinae</taxon>
        <taxon>Eragrostis</taxon>
    </lineage>
</organism>
<feature type="compositionally biased region" description="Low complexity" evidence="1">
    <location>
        <begin position="143"/>
        <end position="155"/>
    </location>
</feature>
<accession>A0A5J9VVF3</accession>
<dbReference type="AlphaFoldDB" id="A0A5J9VVF3"/>
<keyword evidence="2" id="KW-1133">Transmembrane helix</keyword>
<keyword evidence="7" id="KW-1185">Reference proteome</keyword>
<feature type="region of interest" description="Disordered" evidence="1">
    <location>
        <begin position="112"/>
        <end position="181"/>
    </location>
</feature>
<proteinExistence type="predicted"/>
<keyword evidence="2" id="KW-0812">Transmembrane</keyword>
<dbReference type="Gramene" id="TVU39606">
    <property type="protein sequence ID" value="TVU39606"/>
    <property type="gene ID" value="EJB05_13033"/>
</dbReference>
<dbReference type="Gene3D" id="3.60.21.10">
    <property type="match status" value="1"/>
</dbReference>
<feature type="transmembrane region" description="Helical" evidence="2">
    <location>
        <begin position="930"/>
        <end position="946"/>
    </location>
</feature>
<dbReference type="InterPro" id="IPR056230">
    <property type="entry name" value="TMEM62_C"/>
</dbReference>
<dbReference type="Pfam" id="PF24394">
    <property type="entry name" value="TMEM62_C"/>
    <property type="match status" value="1"/>
</dbReference>
<dbReference type="OrthoDB" id="27234at2759"/>
<evidence type="ECO:0000259" key="4">
    <source>
        <dbReference type="Pfam" id="PF24384"/>
    </source>
</evidence>
<dbReference type="EMBL" id="RWGY01000007">
    <property type="protein sequence ID" value="TVU39606.1"/>
    <property type="molecule type" value="Genomic_DNA"/>
</dbReference>
<protein>
    <submittedName>
        <fullName evidence="6">Uncharacterized protein</fullName>
    </submittedName>
</protein>
<name>A0A5J9VVF3_9POAL</name>
<dbReference type="InterPro" id="IPR029052">
    <property type="entry name" value="Metallo-depent_PP-like"/>
</dbReference>
<evidence type="ECO:0000259" key="5">
    <source>
        <dbReference type="Pfam" id="PF24394"/>
    </source>
</evidence>
<dbReference type="Proteomes" id="UP000324897">
    <property type="component" value="Chromosome 4"/>
</dbReference>
<feature type="domain" description="TMEM62 Ig-like" evidence="4">
    <location>
        <begin position="569"/>
        <end position="695"/>
    </location>
</feature>
<feature type="domain" description="TMEM62 C-terminal" evidence="5">
    <location>
        <begin position="718"/>
        <end position="930"/>
    </location>
</feature>
<feature type="transmembrane region" description="Helical" evidence="2">
    <location>
        <begin position="891"/>
        <end position="910"/>
    </location>
</feature>
<feature type="transmembrane region" description="Helical" evidence="2">
    <location>
        <begin position="716"/>
        <end position="734"/>
    </location>
</feature>
<feature type="region of interest" description="Disordered" evidence="1">
    <location>
        <begin position="1"/>
        <end position="60"/>
    </location>
</feature>
<dbReference type="InterPro" id="IPR056229">
    <property type="entry name" value="Ig_TMM62"/>
</dbReference>
<gene>
    <name evidence="6" type="ORF">EJB05_13033</name>
</gene>
<keyword evidence="2" id="KW-0472">Membrane</keyword>
<feature type="compositionally biased region" description="Pro residues" evidence="1">
    <location>
        <begin position="120"/>
        <end position="133"/>
    </location>
</feature>
<dbReference type="PANTHER" id="PTHR14795:SF5">
    <property type="entry name" value="OS07G0274100 PROTEIN"/>
    <property type="match status" value="1"/>
</dbReference>